<reference evidence="1" key="1">
    <citation type="submission" date="2021-03" db="EMBL/GenBank/DDBJ databases">
        <title>novel species isolated from a fishpond in China.</title>
        <authorList>
            <person name="Lu H."/>
            <person name="Cai Z."/>
        </authorList>
    </citation>
    <scope>NUCLEOTIDE SEQUENCE</scope>
    <source>
        <strain evidence="1">JCM 30855</strain>
    </source>
</reference>
<sequence>MNKLLIISAITLTLTGCFHDDDDDMEQPDTNSAPTAMDAQLTTQTEVAINDNLDASDPDNDPLTYALGQSPENGSVTVSSNGEFTYEPRLEFTGQDSFTFTVSDGQNDPVSGTVSVTVEALALLFSQLSRDAFAQAPGDMPLRLNGRDISNDVTQPEAYDDLLID</sequence>
<dbReference type="Proteomes" id="UP000664654">
    <property type="component" value="Unassembled WGS sequence"/>
</dbReference>
<evidence type="ECO:0000313" key="2">
    <source>
        <dbReference type="Proteomes" id="UP000664654"/>
    </source>
</evidence>
<name>A0A939ITA1_9ALTE</name>
<dbReference type="Pfam" id="PF17963">
    <property type="entry name" value="Big_9"/>
    <property type="match status" value="1"/>
</dbReference>
<dbReference type="Gene3D" id="2.60.40.3440">
    <property type="match status" value="1"/>
</dbReference>
<evidence type="ECO:0000313" key="1">
    <source>
        <dbReference type="EMBL" id="MBN7827251.1"/>
    </source>
</evidence>
<keyword evidence="2" id="KW-1185">Reference proteome</keyword>
<dbReference type="GO" id="GO:0005509">
    <property type="term" value="F:calcium ion binding"/>
    <property type="evidence" value="ECO:0007669"/>
    <property type="project" value="InterPro"/>
</dbReference>
<dbReference type="PROSITE" id="PS51257">
    <property type="entry name" value="PROKAR_LIPOPROTEIN"/>
    <property type="match status" value="1"/>
</dbReference>
<dbReference type="AlphaFoldDB" id="A0A939ITA1"/>
<dbReference type="GO" id="GO:0016020">
    <property type="term" value="C:membrane"/>
    <property type="evidence" value="ECO:0007669"/>
    <property type="project" value="InterPro"/>
</dbReference>
<dbReference type="CDD" id="cd11304">
    <property type="entry name" value="Cadherin_repeat"/>
    <property type="match status" value="1"/>
</dbReference>
<comment type="caution">
    <text evidence="1">The sequence shown here is derived from an EMBL/GenBank/DDBJ whole genome shotgun (WGS) entry which is preliminary data.</text>
</comment>
<dbReference type="RefSeq" id="WP_206575359.1">
    <property type="nucleotide sequence ID" value="NZ_JAFKCV010000015.1"/>
</dbReference>
<accession>A0A939ITA1</accession>
<protein>
    <submittedName>
        <fullName evidence="1">Cadherin-like domain-containing protein</fullName>
    </submittedName>
</protein>
<proteinExistence type="predicted"/>
<gene>
    <name evidence="1" type="ORF">J0A66_18610</name>
</gene>
<dbReference type="SUPFAM" id="SSF49313">
    <property type="entry name" value="Cadherin-like"/>
    <property type="match status" value="1"/>
</dbReference>
<dbReference type="EMBL" id="JAFKCV010000015">
    <property type="protein sequence ID" value="MBN7827251.1"/>
    <property type="molecule type" value="Genomic_DNA"/>
</dbReference>
<organism evidence="1 2">
    <name type="scientific">Bowmanella dokdonensis</name>
    <dbReference type="NCBI Taxonomy" id="751969"/>
    <lineage>
        <taxon>Bacteria</taxon>
        <taxon>Pseudomonadati</taxon>
        <taxon>Pseudomonadota</taxon>
        <taxon>Gammaproteobacteria</taxon>
        <taxon>Alteromonadales</taxon>
        <taxon>Alteromonadaceae</taxon>
        <taxon>Bowmanella</taxon>
    </lineage>
</organism>
<dbReference type="InterPro" id="IPR015919">
    <property type="entry name" value="Cadherin-like_sf"/>
</dbReference>